<dbReference type="AlphaFoldDB" id="A0AAE0ETY2"/>
<name>A0AAE0ETY2_9CHLO</name>
<keyword evidence="2" id="KW-1185">Reference proteome</keyword>
<accession>A0AAE0ETY2</accession>
<comment type="caution">
    <text evidence="1">The sequence shown here is derived from an EMBL/GenBank/DDBJ whole genome shotgun (WGS) entry which is preliminary data.</text>
</comment>
<gene>
    <name evidence="1" type="ORF">CYMTET_49631</name>
</gene>
<sequence>MRLHSDRLNLLFIANSLYSLPVLLNFLKAHTKYSFRDVGGKRGWKPSDNRICDSRHATDELLDQLLPITATEGEGGHEFCPERLFQLLLPAYFYKLKEARYPIQDGYEPREEEVQKILADLGEWDVFFDARSNRIGGQLSFTSFVLSPKIEGCQDEWQFPKSTRTICEIEGQDSKQNLDANCNELFDSLQFLEDDKSVQIAVEGQIQEVHLKFVFPADMTSHWAMFKCGGHVNGPTFLFCHRCMCTYGEMAQTFDVYDVQRHDTLQSIRCSCTWD</sequence>
<dbReference type="EMBL" id="LGRX02033615">
    <property type="protein sequence ID" value="KAK3240531.1"/>
    <property type="molecule type" value="Genomic_DNA"/>
</dbReference>
<proteinExistence type="predicted"/>
<evidence type="ECO:0000313" key="1">
    <source>
        <dbReference type="EMBL" id="KAK3240531.1"/>
    </source>
</evidence>
<dbReference type="Proteomes" id="UP001190700">
    <property type="component" value="Unassembled WGS sequence"/>
</dbReference>
<evidence type="ECO:0000313" key="2">
    <source>
        <dbReference type="Proteomes" id="UP001190700"/>
    </source>
</evidence>
<protein>
    <submittedName>
        <fullName evidence="1">Uncharacterized protein</fullName>
    </submittedName>
</protein>
<organism evidence="1 2">
    <name type="scientific">Cymbomonas tetramitiformis</name>
    <dbReference type="NCBI Taxonomy" id="36881"/>
    <lineage>
        <taxon>Eukaryota</taxon>
        <taxon>Viridiplantae</taxon>
        <taxon>Chlorophyta</taxon>
        <taxon>Pyramimonadophyceae</taxon>
        <taxon>Pyramimonadales</taxon>
        <taxon>Pyramimonadaceae</taxon>
        <taxon>Cymbomonas</taxon>
    </lineage>
</organism>
<reference evidence="1 2" key="1">
    <citation type="journal article" date="2015" name="Genome Biol. Evol.">
        <title>Comparative Genomics of a Bacterivorous Green Alga Reveals Evolutionary Causalities and Consequences of Phago-Mixotrophic Mode of Nutrition.</title>
        <authorList>
            <person name="Burns J.A."/>
            <person name="Paasch A."/>
            <person name="Narechania A."/>
            <person name="Kim E."/>
        </authorList>
    </citation>
    <scope>NUCLEOTIDE SEQUENCE [LARGE SCALE GENOMIC DNA]</scope>
    <source>
        <strain evidence="1 2">PLY_AMNH</strain>
    </source>
</reference>